<dbReference type="Pfam" id="PF00814">
    <property type="entry name" value="TsaD"/>
    <property type="match status" value="1"/>
</dbReference>
<sequence>MKVLGIECSSLTASVAVSVDGEMAAEYTLNQKKTHSQTILPMIDQMLGLLEMEAADLDGIAVAAGPGSFTGLRIGAATAKGIGLVIKKPLISVPTMDAMAFGLFGADGILCPMLDARRGNVYTGLYEYRDEFRVLKKQCLSSVKDLIAELNASSEGKRVIFFGDGADANRALIEETVKVPFAFAPAPSNRQRAASVAALGEQLLLEGKTVSAAEFAPDYLRKSQAERERDVAEKLGVMDQLAAGIVVRNPDGTDA</sequence>
<feature type="domain" description="Gcp-like" evidence="1">
    <location>
        <begin position="24"/>
        <end position="227"/>
    </location>
</feature>
<evidence type="ECO:0000313" key="3">
    <source>
        <dbReference type="Proteomes" id="UP000199820"/>
    </source>
</evidence>
<dbReference type="RefSeq" id="WP_074649539.1">
    <property type="nucleotide sequence ID" value="NZ_FOIL01000022.1"/>
</dbReference>
<dbReference type="GO" id="GO:0002949">
    <property type="term" value="P:tRNA threonylcarbamoyladenosine modification"/>
    <property type="evidence" value="ECO:0007669"/>
    <property type="project" value="InterPro"/>
</dbReference>
<dbReference type="InterPro" id="IPR043129">
    <property type="entry name" value="ATPase_NBD"/>
</dbReference>
<evidence type="ECO:0000313" key="2">
    <source>
        <dbReference type="EMBL" id="SET51647.1"/>
    </source>
</evidence>
<dbReference type="SUPFAM" id="SSF53067">
    <property type="entry name" value="Actin-like ATPase domain"/>
    <property type="match status" value="2"/>
</dbReference>
<dbReference type="eggNOG" id="COG1214">
    <property type="taxonomic scope" value="Bacteria"/>
</dbReference>
<keyword evidence="3" id="KW-1185">Reference proteome</keyword>
<dbReference type="GO" id="GO:0005829">
    <property type="term" value="C:cytosol"/>
    <property type="evidence" value="ECO:0007669"/>
    <property type="project" value="TreeGrafter"/>
</dbReference>
<dbReference type="Gene3D" id="3.30.420.40">
    <property type="match status" value="2"/>
</dbReference>
<dbReference type="NCBIfam" id="TIGR03725">
    <property type="entry name" value="T6A_YeaZ"/>
    <property type="match status" value="1"/>
</dbReference>
<evidence type="ECO:0000259" key="1">
    <source>
        <dbReference type="Pfam" id="PF00814"/>
    </source>
</evidence>
<reference evidence="2 3" key="1">
    <citation type="submission" date="2016-10" db="EMBL/GenBank/DDBJ databases">
        <authorList>
            <person name="de Groot N.N."/>
        </authorList>
    </citation>
    <scope>NUCLEOTIDE SEQUENCE [LARGE SCALE GENOMIC DNA]</scope>
    <source>
        <strain evidence="2 3">KH1P1</strain>
    </source>
</reference>
<dbReference type="InterPro" id="IPR022496">
    <property type="entry name" value="T6A_TsaB"/>
</dbReference>
<dbReference type="InterPro" id="IPR000905">
    <property type="entry name" value="Gcp-like_dom"/>
</dbReference>
<dbReference type="Proteomes" id="UP000199820">
    <property type="component" value="Unassembled WGS sequence"/>
</dbReference>
<name>A0A1I0F0Z1_9FIRM</name>
<dbReference type="EMBL" id="FOIL01000022">
    <property type="protein sequence ID" value="SET51647.1"/>
    <property type="molecule type" value="Genomic_DNA"/>
</dbReference>
<dbReference type="OrthoDB" id="9784166at2"/>
<protein>
    <submittedName>
        <fullName evidence="2">tRNA threonylcarbamoyladenosine biosynthesis protein TsaB</fullName>
    </submittedName>
</protein>
<accession>A0A1I0F0Z1</accession>
<dbReference type="CDD" id="cd24032">
    <property type="entry name" value="ASKHA_NBD_TsaB"/>
    <property type="match status" value="1"/>
</dbReference>
<dbReference type="AlphaFoldDB" id="A0A1I0F0Z1"/>
<organism evidence="2 3">
    <name type="scientific">[Clostridium] aminophilum</name>
    <dbReference type="NCBI Taxonomy" id="1526"/>
    <lineage>
        <taxon>Bacteria</taxon>
        <taxon>Bacillati</taxon>
        <taxon>Bacillota</taxon>
        <taxon>Clostridia</taxon>
        <taxon>Lachnospirales</taxon>
        <taxon>Lachnospiraceae</taxon>
    </lineage>
</organism>
<dbReference type="STRING" id="1526.SAMN02910262_01520"/>
<dbReference type="PANTHER" id="PTHR11735">
    <property type="entry name" value="TRNA N6-ADENOSINE THREONYLCARBAMOYLTRANSFERASE"/>
    <property type="match status" value="1"/>
</dbReference>
<gene>
    <name evidence="2" type="ORF">SAMN04487771_102237</name>
</gene>
<dbReference type="PANTHER" id="PTHR11735:SF11">
    <property type="entry name" value="TRNA THREONYLCARBAMOYLADENOSINE BIOSYNTHESIS PROTEIN TSAB"/>
    <property type="match status" value="1"/>
</dbReference>
<proteinExistence type="predicted"/>